<sequence>LIWVIVGLLDVIITTKGKSVNFLLPKDTKPRNKWLKLLRRSDQPGRGCVVCSCHFKNGLQINGPELQEHLKKAINNDFPPPSKKIQSIKKVTIPSIPKDMPSCETNTQNALDVDRDMKSKIDLNLDSKLVFLLLDLSILKLTIDLFRFYPHNEFKVIYENLFLKYMNKIPSRNKNKLCLPNAFSSFNNCRIIIDCTEFPTDVTRKSMVIQKSTYSNYKHYHTLKALIGVAPNGIVTFCSNLFSGSTSDKILTLHSSLLAQLEEGDLVLADKGFLIRDILPNGVHLNIPPFLNTPQFTKEQICLTETIARARIRVERAIHRIKCYRILNHIPTLLLPHSDCIFKVVSALTNLKFPLIKEI</sequence>
<protein>
    <recommendedName>
        <fullName evidence="11">THAP-type domain-containing protein</fullName>
    </recommendedName>
</protein>
<keyword evidence="3" id="KW-0863">Zinc-finger</keyword>
<evidence type="ECO:0000256" key="4">
    <source>
        <dbReference type="ARBA" id="ARBA00022833"/>
    </source>
</evidence>
<feature type="non-terminal residue" evidence="9">
    <location>
        <position position="1"/>
    </location>
</feature>
<organism evidence="9 10">
    <name type="scientific">Aphis glycines</name>
    <name type="common">Soybean aphid</name>
    <dbReference type="NCBI Taxonomy" id="307491"/>
    <lineage>
        <taxon>Eukaryota</taxon>
        <taxon>Metazoa</taxon>
        <taxon>Ecdysozoa</taxon>
        <taxon>Arthropoda</taxon>
        <taxon>Hexapoda</taxon>
        <taxon>Insecta</taxon>
        <taxon>Pterygota</taxon>
        <taxon>Neoptera</taxon>
        <taxon>Paraneoptera</taxon>
        <taxon>Hemiptera</taxon>
        <taxon>Sternorrhyncha</taxon>
        <taxon>Aphidomorpha</taxon>
        <taxon>Aphidoidea</taxon>
        <taxon>Aphididae</taxon>
        <taxon>Aphidini</taxon>
        <taxon>Aphis</taxon>
        <taxon>Aphis</taxon>
    </lineage>
</organism>
<dbReference type="GO" id="GO:0003677">
    <property type="term" value="F:DNA binding"/>
    <property type="evidence" value="ECO:0007669"/>
    <property type="project" value="UniProtKB-KW"/>
</dbReference>
<dbReference type="Pfam" id="PF05485">
    <property type="entry name" value="THAP"/>
    <property type="match status" value="1"/>
</dbReference>
<dbReference type="Pfam" id="PF13359">
    <property type="entry name" value="DDE_Tnp_4"/>
    <property type="match status" value="1"/>
</dbReference>
<dbReference type="EMBL" id="VYZN01000949">
    <property type="protein sequence ID" value="KAE9522602.1"/>
    <property type="molecule type" value="Genomic_DNA"/>
</dbReference>
<evidence type="ECO:0000313" key="10">
    <source>
        <dbReference type="Proteomes" id="UP000475862"/>
    </source>
</evidence>
<keyword evidence="4" id="KW-0862">Zinc</keyword>
<keyword evidence="10" id="KW-1185">Reference proteome</keyword>
<dbReference type="PANTHER" id="PTHR23080:SF133">
    <property type="entry name" value="SI:CH211-262I1.5-RELATED"/>
    <property type="match status" value="1"/>
</dbReference>
<feature type="chain" id="PRO_5026076158" description="THAP-type domain-containing protein" evidence="6">
    <location>
        <begin position="18"/>
        <end position="359"/>
    </location>
</feature>
<comment type="caution">
    <text evidence="9">The sequence shown here is derived from an EMBL/GenBank/DDBJ whole genome shotgun (WGS) entry which is preliminary data.</text>
</comment>
<name>A0A6G0SWG4_APHGL</name>
<dbReference type="OrthoDB" id="6587225at2759"/>
<dbReference type="PANTHER" id="PTHR23080">
    <property type="entry name" value="THAP DOMAIN PROTEIN"/>
    <property type="match status" value="1"/>
</dbReference>
<keyword evidence="6" id="KW-0732">Signal</keyword>
<feature type="domain" description="DDE Tnp4" evidence="8">
    <location>
        <begin position="193"/>
        <end position="350"/>
    </location>
</feature>
<feature type="domain" description="THAP-type" evidence="7">
    <location>
        <begin position="21"/>
        <end position="96"/>
    </location>
</feature>
<evidence type="ECO:0000259" key="8">
    <source>
        <dbReference type="Pfam" id="PF13359"/>
    </source>
</evidence>
<dbReference type="SUPFAM" id="SSF57716">
    <property type="entry name" value="Glucocorticoid receptor-like (DNA-binding domain)"/>
    <property type="match status" value="1"/>
</dbReference>
<evidence type="ECO:0000256" key="6">
    <source>
        <dbReference type="SAM" id="SignalP"/>
    </source>
</evidence>
<reference evidence="9 10" key="1">
    <citation type="submission" date="2019-08" db="EMBL/GenBank/DDBJ databases">
        <title>The genome of the soybean aphid Biotype 1, its phylome, world population structure and adaptation to the North American continent.</title>
        <authorList>
            <person name="Giordano R."/>
            <person name="Donthu R.K."/>
            <person name="Hernandez A.G."/>
            <person name="Wright C.L."/>
            <person name="Zimin A.V."/>
        </authorList>
    </citation>
    <scope>NUCLEOTIDE SEQUENCE [LARGE SCALE GENOMIC DNA]</scope>
    <source>
        <tissue evidence="9">Whole aphids</tissue>
    </source>
</reference>
<accession>A0A6G0SWG4</accession>
<dbReference type="GO" id="GO:0008270">
    <property type="term" value="F:zinc ion binding"/>
    <property type="evidence" value="ECO:0007669"/>
    <property type="project" value="UniProtKB-KW"/>
</dbReference>
<keyword evidence="2" id="KW-0479">Metal-binding</keyword>
<evidence type="ECO:0000256" key="5">
    <source>
        <dbReference type="ARBA" id="ARBA00023125"/>
    </source>
</evidence>
<dbReference type="InterPro" id="IPR027806">
    <property type="entry name" value="HARBI1_dom"/>
</dbReference>
<dbReference type="InterPro" id="IPR006612">
    <property type="entry name" value="THAP_Znf"/>
</dbReference>
<keyword evidence="5" id="KW-0238">DNA-binding</keyword>
<gene>
    <name evidence="9" type="ORF">AGLY_017024</name>
</gene>
<evidence type="ECO:0000256" key="2">
    <source>
        <dbReference type="ARBA" id="ARBA00022723"/>
    </source>
</evidence>
<evidence type="ECO:0000256" key="3">
    <source>
        <dbReference type="ARBA" id="ARBA00022771"/>
    </source>
</evidence>
<evidence type="ECO:0000313" key="9">
    <source>
        <dbReference type="EMBL" id="KAE9522602.1"/>
    </source>
</evidence>
<feature type="signal peptide" evidence="6">
    <location>
        <begin position="1"/>
        <end position="17"/>
    </location>
</feature>
<evidence type="ECO:0000259" key="7">
    <source>
        <dbReference type="Pfam" id="PF05485"/>
    </source>
</evidence>
<evidence type="ECO:0000256" key="1">
    <source>
        <dbReference type="ARBA" id="ARBA00001968"/>
    </source>
</evidence>
<dbReference type="AlphaFoldDB" id="A0A6G0SWG4"/>
<dbReference type="Proteomes" id="UP000475862">
    <property type="component" value="Unassembled WGS sequence"/>
</dbReference>
<proteinExistence type="predicted"/>
<evidence type="ECO:0008006" key="11">
    <source>
        <dbReference type="Google" id="ProtNLM"/>
    </source>
</evidence>
<comment type="cofactor">
    <cofactor evidence="1">
        <name>a divalent metal cation</name>
        <dbReference type="ChEBI" id="CHEBI:60240"/>
    </cofactor>
</comment>